<dbReference type="AlphaFoldDB" id="A0A9Q0DDV6"/>
<dbReference type="Proteomes" id="UP001148018">
    <property type="component" value="Unassembled WGS sequence"/>
</dbReference>
<dbReference type="EMBL" id="JANIIK010000117">
    <property type="protein sequence ID" value="KAJ3586770.1"/>
    <property type="molecule type" value="Genomic_DNA"/>
</dbReference>
<protein>
    <submittedName>
        <fullName evidence="1">Uncharacterized protein</fullName>
    </submittedName>
</protein>
<evidence type="ECO:0000313" key="1">
    <source>
        <dbReference type="EMBL" id="KAJ3586770.1"/>
    </source>
</evidence>
<feature type="non-terminal residue" evidence="1">
    <location>
        <position position="109"/>
    </location>
</feature>
<proteinExistence type="predicted"/>
<sequence>LEELMAALEETREELLLTKERLSSTQHTLSLRDDMRQDRRTQLEDVLEMKLLVLQKELSGYRVLQKELSGYRVLQKELSGYRVLQKELSGYWCYSRSCQVTGVTAGAVR</sequence>
<evidence type="ECO:0000313" key="2">
    <source>
        <dbReference type="Proteomes" id="UP001148018"/>
    </source>
</evidence>
<keyword evidence="2" id="KW-1185">Reference proteome</keyword>
<dbReference type="Pfam" id="PF10174">
    <property type="entry name" value="Cast"/>
    <property type="match status" value="1"/>
</dbReference>
<gene>
    <name evidence="1" type="ORF">NHX12_013163</name>
</gene>
<accession>A0A9Q0DDV6</accession>
<reference evidence="1" key="1">
    <citation type="submission" date="2022-07" db="EMBL/GenBank/DDBJ databases">
        <title>Chromosome-level genome of Muraenolepis orangiensis.</title>
        <authorList>
            <person name="Kim J."/>
        </authorList>
    </citation>
    <scope>NUCLEOTIDE SEQUENCE</scope>
    <source>
        <strain evidence="1">KU_S4_2022</strain>
        <tissue evidence="1">Muscle</tissue>
    </source>
</reference>
<comment type="caution">
    <text evidence="1">The sequence shown here is derived from an EMBL/GenBank/DDBJ whole genome shotgun (WGS) entry which is preliminary data.</text>
</comment>
<dbReference type="InterPro" id="IPR019323">
    <property type="entry name" value="ELKS/CAST"/>
</dbReference>
<organism evidence="1 2">
    <name type="scientific">Muraenolepis orangiensis</name>
    <name type="common">Patagonian moray cod</name>
    <dbReference type="NCBI Taxonomy" id="630683"/>
    <lineage>
        <taxon>Eukaryota</taxon>
        <taxon>Metazoa</taxon>
        <taxon>Chordata</taxon>
        <taxon>Craniata</taxon>
        <taxon>Vertebrata</taxon>
        <taxon>Euteleostomi</taxon>
        <taxon>Actinopterygii</taxon>
        <taxon>Neopterygii</taxon>
        <taxon>Teleostei</taxon>
        <taxon>Neoteleostei</taxon>
        <taxon>Acanthomorphata</taxon>
        <taxon>Zeiogadaria</taxon>
        <taxon>Gadariae</taxon>
        <taxon>Gadiformes</taxon>
        <taxon>Muraenolepidoidei</taxon>
        <taxon>Muraenolepididae</taxon>
        <taxon>Muraenolepis</taxon>
    </lineage>
</organism>
<name>A0A9Q0DDV6_9TELE</name>